<accession>A0AAE1GEA1</accession>
<evidence type="ECO:0000256" key="1">
    <source>
        <dbReference type="SAM" id="MobiDB-lite"/>
    </source>
</evidence>
<sequence length="345" mass="39815">MEEQPKLKQEDSKMKDELKTLGDKNAAICQRLENIECKVNSHRPTPNVSRETNQNEGEKDEINELREELRMLKVANYEVRDMIKGLDKKWIERENELVRKVTEKVMENIEDMRDQEKRKNNVVIFNVLESKKEELKEREEDDRKLYEQTPSTSGYSAVPEPVVNPSQKKKKQRGKASSSSSEVPLVSSSPSEEDKDNVYKAGKRSPEFMSFEDDASPVSDGNASIPEVSTVLAKYEEPVLEEDPLSFSVGDFVVVRFGGVGTRNPHYYVCKIIQFNEHKKLFTGYYMRKTQLHKSVQGFMAFKYPKNLDQYETSCDDIVLKLGKPVINKGIHSFKNCCFSKFLMR</sequence>
<proteinExistence type="predicted"/>
<feature type="region of interest" description="Disordered" evidence="1">
    <location>
        <begin position="134"/>
        <end position="198"/>
    </location>
</feature>
<feature type="compositionally biased region" description="Basic and acidic residues" evidence="1">
    <location>
        <begin position="134"/>
        <end position="146"/>
    </location>
</feature>
<evidence type="ECO:0000313" key="2">
    <source>
        <dbReference type="EMBL" id="KAK3890321.1"/>
    </source>
</evidence>
<name>A0AAE1GEA1_PETCI</name>
<organism evidence="2 3">
    <name type="scientific">Petrolisthes cinctipes</name>
    <name type="common">Flat porcelain crab</name>
    <dbReference type="NCBI Taxonomy" id="88211"/>
    <lineage>
        <taxon>Eukaryota</taxon>
        <taxon>Metazoa</taxon>
        <taxon>Ecdysozoa</taxon>
        <taxon>Arthropoda</taxon>
        <taxon>Crustacea</taxon>
        <taxon>Multicrustacea</taxon>
        <taxon>Malacostraca</taxon>
        <taxon>Eumalacostraca</taxon>
        <taxon>Eucarida</taxon>
        <taxon>Decapoda</taxon>
        <taxon>Pleocyemata</taxon>
        <taxon>Anomura</taxon>
        <taxon>Galatheoidea</taxon>
        <taxon>Porcellanidae</taxon>
        <taxon>Petrolisthes</taxon>
    </lineage>
</organism>
<comment type="caution">
    <text evidence="2">The sequence shown here is derived from an EMBL/GenBank/DDBJ whole genome shotgun (WGS) entry which is preliminary data.</text>
</comment>
<gene>
    <name evidence="2" type="ORF">Pcinc_005703</name>
</gene>
<dbReference type="Proteomes" id="UP001286313">
    <property type="component" value="Unassembled WGS sequence"/>
</dbReference>
<reference evidence="2" key="1">
    <citation type="submission" date="2023-10" db="EMBL/GenBank/DDBJ databases">
        <title>Genome assemblies of two species of porcelain crab, Petrolisthes cinctipes and Petrolisthes manimaculis (Anomura: Porcellanidae).</title>
        <authorList>
            <person name="Angst P."/>
        </authorList>
    </citation>
    <scope>NUCLEOTIDE SEQUENCE</scope>
    <source>
        <strain evidence="2">PB745_01</strain>
        <tissue evidence="2">Gill</tissue>
    </source>
</reference>
<feature type="compositionally biased region" description="Low complexity" evidence="1">
    <location>
        <begin position="177"/>
        <end position="190"/>
    </location>
</feature>
<feature type="region of interest" description="Disordered" evidence="1">
    <location>
        <begin position="40"/>
        <end position="62"/>
    </location>
</feature>
<evidence type="ECO:0000313" key="3">
    <source>
        <dbReference type="Proteomes" id="UP001286313"/>
    </source>
</evidence>
<feature type="compositionally biased region" description="Polar residues" evidence="1">
    <location>
        <begin position="42"/>
        <end position="55"/>
    </location>
</feature>
<keyword evidence="3" id="KW-1185">Reference proteome</keyword>
<dbReference type="AlphaFoldDB" id="A0AAE1GEA1"/>
<dbReference type="EMBL" id="JAWQEG010000431">
    <property type="protein sequence ID" value="KAK3890321.1"/>
    <property type="molecule type" value="Genomic_DNA"/>
</dbReference>
<protein>
    <submittedName>
        <fullName evidence="2">Uncharacterized protein</fullName>
    </submittedName>
</protein>